<dbReference type="InterPro" id="IPR038709">
    <property type="entry name" value="RpoN_core-bd_sf"/>
</dbReference>
<dbReference type="Gene3D" id="1.10.10.60">
    <property type="entry name" value="Homeodomain-like"/>
    <property type="match status" value="1"/>
</dbReference>
<keyword evidence="5" id="KW-0805">Transcription regulation</keyword>
<dbReference type="Proteomes" id="UP000469125">
    <property type="component" value="Unassembled WGS sequence"/>
</dbReference>
<dbReference type="InterPro" id="IPR007046">
    <property type="entry name" value="RNA_pol_sigma_54_core-bd"/>
</dbReference>
<accession>A0A6N8FIW7</accession>
<dbReference type="AlphaFoldDB" id="A0A6N8FIW7"/>
<organism evidence="11 12">
    <name type="scientific">Ornithinibacillus caprae</name>
    <dbReference type="NCBI Taxonomy" id="2678566"/>
    <lineage>
        <taxon>Bacteria</taxon>
        <taxon>Bacillati</taxon>
        <taxon>Bacillota</taxon>
        <taxon>Bacilli</taxon>
        <taxon>Bacillales</taxon>
        <taxon>Bacillaceae</taxon>
        <taxon>Ornithinibacillus</taxon>
    </lineage>
</organism>
<dbReference type="GO" id="GO:0006352">
    <property type="term" value="P:DNA-templated transcription initiation"/>
    <property type="evidence" value="ECO:0007669"/>
    <property type="project" value="InterPro"/>
</dbReference>
<dbReference type="GO" id="GO:0001216">
    <property type="term" value="F:DNA-binding transcription activator activity"/>
    <property type="evidence" value="ECO:0007669"/>
    <property type="project" value="InterPro"/>
</dbReference>
<dbReference type="PIRSF" id="PIRSF000774">
    <property type="entry name" value="RpoN"/>
    <property type="match status" value="1"/>
</dbReference>
<proteinExistence type="inferred from homology"/>
<dbReference type="GO" id="GO:0003677">
    <property type="term" value="F:DNA binding"/>
    <property type="evidence" value="ECO:0007669"/>
    <property type="project" value="UniProtKB-KW"/>
</dbReference>
<feature type="domain" description="RNA polymerase sigma factor 54 DNA-binding" evidence="9">
    <location>
        <begin position="268"/>
        <end position="426"/>
    </location>
</feature>
<dbReference type="Pfam" id="PF00309">
    <property type="entry name" value="Sigma54_AID"/>
    <property type="match status" value="1"/>
</dbReference>
<dbReference type="PANTHER" id="PTHR32248">
    <property type="entry name" value="RNA POLYMERASE SIGMA-54 FACTOR"/>
    <property type="match status" value="1"/>
</dbReference>
<evidence type="ECO:0000256" key="3">
    <source>
        <dbReference type="ARBA" id="ARBA00022679"/>
    </source>
</evidence>
<keyword evidence="4" id="KW-0548">Nucleotidyltransferase</keyword>
<evidence type="ECO:0000256" key="7">
    <source>
        <dbReference type="ARBA" id="ARBA00023125"/>
    </source>
</evidence>
<dbReference type="GO" id="GO:0016779">
    <property type="term" value="F:nucleotidyltransferase activity"/>
    <property type="evidence" value="ECO:0007669"/>
    <property type="project" value="UniProtKB-KW"/>
</dbReference>
<dbReference type="RefSeq" id="WP_155669158.1">
    <property type="nucleotide sequence ID" value="NZ_WOCA01000009.1"/>
</dbReference>
<dbReference type="EMBL" id="WOCA01000009">
    <property type="protein sequence ID" value="MUK89181.1"/>
    <property type="molecule type" value="Genomic_DNA"/>
</dbReference>
<evidence type="ECO:0000313" key="12">
    <source>
        <dbReference type="Proteomes" id="UP000469125"/>
    </source>
</evidence>
<evidence type="ECO:0000313" key="11">
    <source>
        <dbReference type="EMBL" id="MUK89181.1"/>
    </source>
</evidence>
<keyword evidence="12" id="KW-1185">Reference proteome</keyword>
<sequence>MRQKIVHEQILQQKMSKSLIQAIHLLQFSSVELLDYIQEISKDNPLIEEVNFDYELTRYKNVHSDPIPFEELNERKLSFYDQLKEQLYTLKLPAQLKPVVLFGIDSLDETGYLEIGMEEWSEKCDASIKQVEKALTFIQSLEPAGIGARTLSECILLQLKNMKSYQLHMEDLLENHLVWVAEEDVSAITEYYGITEEEALQTIHAIQACHPKPGQLLVEKEPEYIIPEASIKKENGEWKISFYKWSNPTIRVSESYKQLRDLGKEGEAYLKEKNNQIDWLHQVLSYRVNTIEQVIKKIVEKQAAFFERGYYMLQPLTLQELANELHVHVSTVSRAIRSKYVQTQYGIIPLKFFLQPGIKQQSGKPIAAFVVKKLIHELIEHEEKLKPLSDEAIRMRLRDEFGIQIARRTVMKYREQLGIPSSIKRK</sequence>
<evidence type="ECO:0000256" key="4">
    <source>
        <dbReference type="ARBA" id="ARBA00022695"/>
    </source>
</evidence>
<comment type="similarity">
    <text evidence="1">Belongs to the sigma-54 factor family.</text>
</comment>
<keyword evidence="8" id="KW-0804">Transcription</keyword>
<dbReference type="PRINTS" id="PR00045">
    <property type="entry name" value="SIGMA54FCT"/>
</dbReference>
<keyword evidence="6" id="KW-0731">Sigma factor</keyword>
<keyword evidence="7" id="KW-0238">DNA-binding</keyword>
<dbReference type="Pfam" id="PF04552">
    <property type="entry name" value="Sigma54_DBD"/>
    <property type="match status" value="1"/>
</dbReference>
<dbReference type="PANTHER" id="PTHR32248:SF4">
    <property type="entry name" value="RNA POLYMERASE SIGMA-54 FACTOR"/>
    <property type="match status" value="1"/>
</dbReference>
<dbReference type="GO" id="GO:0000428">
    <property type="term" value="C:DNA-directed RNA polymerase complex"/>
    <property type="evidence" value="ECO:0007669"/>
    <property type="project" value="UniProtKB-KW"/>
</dbReference>
<dbReference type="InterPro" id="IPR000394">
    <property type="entry name" value="RNA_pol_sigma_54"/>
</dbReference>
<evidence type="ECO:0000256" key="8">
    <source>
        <dbReference type="ARBA" id="ARBA00023163"/>
    </source>
</evidence>
<keyword evidence="2" id="KW-0240">DNA-directed RNA polymerase</keyword>
<protein>
    <submittedName>
        <fullName evidence="11">RNA polymerase factor sigma-54</fullName>
    </submittedName>
</protein>
<dbReference type="GO" id="GO:0016987">
    <property type="term" value="F:sigma factor activity"/>
    <property type="evidence" value="ECO:0007669"/>
    <property type="project" value="UniProtKB-KW"/>
</dbReference>
<evidence type="ECO:0000256" key="1">
    <source>
        <dbReference type="ARBA" id="ARBA00008798"/>
    </source>
</evidence>
<dbReference type="Pfam" id="PF04963">
    <property type="entry name" value="Sigma54_CBD"/>
    <property type="match status" value="1"/>
</dbReference>
<evidence type="ECO:0000256" key="6">
    <source>
        <dbReference type="ARBA" id="ARBA00023082"/>
    </source>
</evidence>
<evidence type="ECO:0000259" key="9">
    <source>
        <dbReference type="Pfam" id="PF04552"/>
    </source>
</evidence>
<evidence type="ECO:0000256" key="2">
    <source>
        <dbReference type="ARBA" id="ARBA00022478"/>
    </source>
</evidence>
<reference evidence="11 12" key="1">
    <citation type="submission" date="2019-11" db="EMBL/GenBank/DDBJ databases">
        <authorList>
            <person name="Li X."/>
        </authorList>
    </citation>
    <scope>NUCLEOTIDE SEQUENCE [LARGE SCALE GENOMIC DNA]</scope>
    <source>
        <strain evidence="11 12">L9</strain>
    </source>
</reference>
<feature type="domain" description="RNA polymerase sigma factor 54 core-binding" evidence="10">
    <location>
        <begin position="69"/>
        <end position="256"/>
    </location>
</feature>
<evidence type="ECO:0000259" key="10">
    <source>
        <dbReference type="Pfam" id="PF04963"/>
    </source>
</evidence>
<dbReference type="PROSITE" id="PS00717">
    <property type="entry name" value="SIGMA54_1"/>
    <property type="match status" value="1"/>
</dbReference>
<dbReference type="NCBIfam" id="TIGR02395">
    <property type="entry name" value="rpoN_sigma"/>
    <property type="match status" value="1"/>
</dbReference>
<keyword evidence="3" id="KW-0808">Transferase</keyword>
<dbReference type="InterPro" id="IPR007634">
    <property type="entry name" value="RNA_pol_sigma_54_DNA-bd"/>
</dbReference>
<gene>
    <name evidence="11" type="primary">rpoN</name>
    <name evidence="11" type="ORF">GMD78_12435</name>
</gene>
<evidence type="ECO:0000256" key="5">
    <source>
        <dbReference type="ARBA" id="ARBA00023015"/>
    </source>
</evidence>
<dbReference type="PROSITE" id="PS50044">
    <property type="entry name" value="SIGMA54_3"/>
    <property type="match status" value="1"/>
</dbReference>
<name>A0A6N8FIW7_9BACI</name>
<dbReference type="Gene3D" id="1.10.10.1330">
    <property type="entry name" value="RNA polymerase sigma-54 factor, core-binding domain"/>
    <property type="match status" value="1"/>
</dbReference>
<comment type="caution">
    <text evidence="11">The sequence shown here is derived from an EMBL/GenBank/DDBJ whole genome shotgun (WGS) entry which is preliminary data.</text>
</comment>